<keyword evidence="1" id="KW-1133">Transmembrane helix</keyword>
<feature type="transmembrane region" description="Helical" evidence="1">
    <location>
        <begin position="6"/>
        <end position="28"/>
    </location>
</feature>
<name>A0A5C5VZN7_9BACT</name>
<dbReference type="AlphaFoldDB" id="A0A5C5VZN7"/>
<reference evidence="2 3" key="1">
    <citation type="submission" date="2019-02" db="EMBL/GenBank/DDBJ databases">
        <title>Deep-cultivation of Planctomycetes and their phenomic and genomic characterization uncovers novel biology.</title>
        <authorList>
            <person name="Wiegand S."/>
            <person name="Jogler M."/>
            <person name="Boedeker C."/>
            <person name="Pinto D."/>
            <person name="Vollmers J."/>
            <person name="Rivas-Marin E."/>
            <person name="Kohn T."/>
            <person name="Peeters S.H."/>
            <person name="Heuer A."/>
            <person name="Rast P."/>
            <person name="Oberbeckmann S."/>
            <person name="Bunk B."/>
            <person name="Jeske O."/>
            <person name="Meyerdierks A."/>
            <person name="Storesund J.E."/>
            <person name="Kallscheuer N."/>
            <person name="Luecker S."/>
            <person name="Lage O.M."/>
            <person name="Pohl T."/>
            <person name="Merkel B.J."/>
            <person name="Hornburger P."/>
            <person name="Mueller R.-W."/>
            <person name="Bruemmer F."/>
            <person name="Labrenz M."/>
            <person name="Spormann A.M."/>
            <person name="Op Den Camp H."/>
            <person name="Overmann J."/>
            <person name="Amann R."/>
            <person name="Jetten M.S.M."/>
            <person name="Mascher T."/>
            <person name="Medema M.H."/>
            <person name="Devos D.P."/>
            <person name="Kaster A.-K."/>
            <person name="Ovreas L."/>
            <person name="Rohde M."/>
            <person name="Galperin M.Y."/>
            <person name="Jogler C."/>
        </authorList>
    </citation>
    <scope>NUCLEOTIDE SEQUENCE [LARGE SCALE GENOMIC DNA]</scope>
    <source>
        <strain evidence="2 3">Pla111</strain>
    </source>
</reference>
<dbReference type="RefSeq" id="WP_146574822.1">
    <property type="nucleotide sequence ID" value="NZ_SJPH01000005.1"/>
</dbReference>
<protein>
    <submittedName>
        <fullName evidence="2">DoxX</fullName>
    </submittedName>
</protein>
<gene>
    <name evidence="2" type="ORF">Pla111_25900</name>
</gene>
<dbReference type="EMBL" id="SJPH01000005">
    <property type="protein sequence ID" value="TWT42952.1"/>
    <property type="molecule type" value="Genomic_DNA"/>
</dbReference>
<comment type="caution">
    <text evidence="2">The sequence shown here is derived from an EMBL/GenBank/DDBJ whole genome shotgun (WGS) entry which is preliminary data.</text>
</comment>
<sequence length="346" mass="37649">MHSSASTYTLPVICLLVALRLATGWHFFNEGVKKLDPGFSSAGFLSGAVGPLAPLFKAMNPGPYGANKLLSQPAEFADSEELSRWQADYAKRAGAALKKNQPLPTDYAPEAPYAPLLDAVRDGWQSNRERLARVPGVSEEAVKRSAEIAEEHLSNLAYYFFTESEAIAENQHEAWRLSQMKAEQREGPSAPYLSEQIDKKEAQINKAVQTWARELNKAETGYLDDVVAAIASDNAGPSPTRVRSALAERSPLEWIDFTVTWVVLGAGVLLFFGLLTPFGALMAAGFLLSVMATQPPWDPAADTTYFFYQLVEVIALVILAVVGAGRWAGLDGIYDRACGRLPAPVN</sequence>
<evidence type="ECO:0000313" key="3">
    <source>
        <dbReference type="Proteomes" id="UP000318995"/>
    </source>
</evidence>
<proteinExistence type="predicted"/>
<dbReference type="Proteomes" id="UP000318995">
    <property type="component" value="Unassembled WGS sequence"/>
</dbReference>
<keyword evidence="1" id="KW-0472">Membrane</keyword>
<accession>A0A5C5VZN7</accession>
<dbReference type="OrthoDB" id="262907at2"/>
<keyword evidence="3" id="KW-1185">Reference proteome</keyword>
<keyword evidence="1" id="KW-0812">Transmembrane</keyword>
<evidence type="ECO:0000256" key="1">
    <source>
        <dbReference type="SAM" id="Phobius"/>
    </source>
</evidence>
<feature type="transmembrane region" description="Helical" evidence="1">
    <location>
        <begin position="259"/>
        <end position="286"/>
    </location>
</feature>
<evidence type="ECO:0000313" key="2">
    <source>
        <dbReference type="EMBL" id="TWT42952.1"/>
    </source>
</evidence>
<organism evidence="2 3">
    <name type="scientific">Botrimarina hoheduenensis</name>
    <dbReference type="NCBI Taxonomy" id="2528000"/>
    <lineage>
        <taxon>Bacteria</taxon>
        <taxon>Pseudomonadati</taxon>
        <taxon>Planctomycetota</taxon>
        <taxon>Planctomycetia</taxon>
        <taxon>Pirellulales</taxon>
        <taxon>Lacipirellulaceae</taxon>
        <taxon>Botrimarina</taxon>
    </lineage>
</organism>
<feature type="transmembrane region" description="Helical" evidence="1">
    <location>
        <begin position="306"/>
        <end position="327"/>
    </location>
</feature>